<proteinExistence type="predicted"/>
<feature type="compositionally biased region" description="Basic and acidic residues" evidence="1">
    <location>
        <begin position="98"/>
        <end position="113"/>
    </location>
</feature>
<comment type="caution">
    <text evidence="2">The sequence shown here is derived from an EMBL/GenBank/DDBJ whole genome shotgun (WGS) entry which is preliminary data.</text>
</comment>
<sequence length="113" mass="12704">MGTLSEASDPDFGVRPRKETTDSQEGVKRRESGEEERKEKTPSRGSRTLDPRREPNTRTAGFLQDWRTEGCAEQFPKSPEINASKPSHDPGGSWLSKHSLDPKAPEHFITELN</sequence>
<feature type="region of interest" description="Disordered" evidence="1">
    <location>
        <begin position="1"/>
        <end position="113"/>
    </location>
</feature>
<protein>
    <submittedName>
        <fullName evidence="2">Uncharacterized protein</fullName>
    </submittedName>
</protein>
<gene>
    <name evidence="2" type="ORF">NDU88_003519</name>
</gene>
<accession>A0AAV7MQS4</accession>
<keyword evidence="3" id="KW-1185">Reference proteome</keyword>
<evidence type="ECO:0000313" key="3">
    <source>
        <dbReference type="Proteomes" id="UP001066276"/>
    </source>
</evidence>
<dbReference type="AlphaFoldDB" id="A0AAV7MQS4"/>
<evidence type="ECO:0000256" key="1">
    <source>
        <dbReference type="SAM" id="MobiDB-lite"/>
    </source>
</evidence>
<dbReference type="Proteomes" id="UP001066276">
    <property type="component" value="Chromosome 9"/>
</dbReference>
<evidence type="ECO:0000313" key="2">
    <source>
        <dbReference type="EMBL" id="KAJ1106116.1"/>
    </source>
</evidence>
<reference evidence="2" key="1">
    <citation type="journal article" date="2022" name="bioRxiv">
        <title>Sequencing and chromosome-scale assembly of the giantPleurodeles waltlgenome.</title>
        <authorList>
            <person name="Brown T."/>
            <person name="Elewa A."/>
            <person name="Iarovenko S."/>
            <person name="Subramanian E."/>
            <person name="Araus A.J."/>
            <person name="Petzold A."/>
            <person name="Susuki M."/>
            <person name="Suzuki K.-i.T."/>
            <person name="Hayashi T."/>
            <person name="Toyoda A."/>
            <person name="Oliveira C."/>
            <person name="Osipova E."/>
            <person name="Leigh N.D."/>
            <person name="Simon A."/>
            <person name="Yun M.H."/>
        </authorList>
    </citation>
    <scope>NUCLEOTIDE SEQUENCE</scope>
    <source>
        <strain evidence="2">20211129_DDA</strain>
        <tissue evidence="2">Liver</tissue>
    </source>
</reference>
<name>A0AAV7MQS4_PLEWA</name>
<feature type="compositionally biased region" description="Basic and acidic residues" evidence="1">
    <location>
        <begin position="12"/>
        <end position="56"/>
    </location>
</feature>
<organism evidence="2 3">
    <name type="scientific">Pleurodeles waltl</name>
    <name type="common">Iberian ribbed newt</name>
    <dbReference type="NCBI Taxonomy" id="8319"/>
    <lineage>
        <taxon>Eukaryota</taxon>
        <taxon>Metazoa</taxon>
        <taxon>Chordata</taxon>
        <taxon>Craniata</taxon>
        <taxon>Vertebrata</taxon>
        <taxon>Euteleostomi</taxon>
        <taxon>Amphibia</taxon>
        <taxon>Batrachia</taxon>
        <taxon>Caudata</taxon>
        <taxon>Salamandroidea</taxon>
        <taxon>Salamandridae</taxon>
        <taxon>Pleurodelinae</taxon>
        <taxon>Pleurodeles</taxon>
    </lineage>
</organism>
<dbReference type="EMBL" id="JANPWB010000013">
    <property type="protein sequence ID" value="KAJ1106116.1"/>
    <property type="molecule type" value="Genomic_DNA"/>
</dbReference>